<evidence type="ECO:0000313" key="1">
    <source>
        <dbReference type="EMBL" id="KAI4863970.1"/>
    </source>
</evidence>
<evidence type="ECO:0000313" key="2">
    <source>
        <dbReference type="Proteomes" id="UP001497700"/>
    </source>
</evidence>
<keyword evidence="2" id="KW-1185">Reference proteome</keyword>
<protein>
    <submittedName>
        <fullName evidence="1">Kinase-like domain-containing protein</fullName>
    </submittedName>
</protein>
<accession>A0ACB9YYH4</accession>
<name>A0ACB9YYH4_9PEZI</name>
<dbReference type="Proteomes" id="UP001497700">
    <property type="component" value="Unassembled WGS sequence"/>
</dbReference>
<organism evidence="1 2">
    <name type="scientific">Hypoxylon rubiginosum</name>
    <dbReference type="NCBI Taxonomy" id="110542"/>
    <lineage>
        <taxon>Eukaryota</taxon>
        <taxon>Fungi</taxon>
        <taxon>Dikarya</taxon>
        <taxon>Ascomycota</taxon>
        <taxon>Pezizomycotina</taxon>
        <taxon>Sordariomycetes</taxon>
        <taxon>Xylariomycetidae</taxon>
        <taxon>Xylariales</taxon>
        <taxon>Hypoxylaceae</taxon>
        <taxon>Hypoxylon</taxon>
    </lineage>
</organism>
<gene>
    <name evidence="1" type="ORF">F4820DRAFT_471000</name>
</gene>
<sequence length="768" mass="85620">MERNMRIEEFEELKAFAEQQQQRLRNRPVKPEPTRCCRMEQLLHYPPIPDAQGMVATTNGLRRFTLPENDNQSDTRSSTPETLVAAGDSPSSEQAAMRDDTPASYHGDLGDQDESQFDNDQEDEELPQIQFPQYMMYPSEYTEDIYQYFPGGFHPVHLGDILDDRFEVVHKLGYGGFATVWLCLETRTHEWRAVKIIRADTSSEDMSELDIVKDAKERGEFDPGMWEANHISLPLEHFWIEGPNGSHLCEVHPVHGPSIEDKWKTRAQDDGLAKLNDMVFQVASGVKFLHDRGICHGDLTPRNILVRLRDISHIGKQEMLDLLGTPELEEVYAGDVDPTPMAPRYKVVPIDSKQLGNLGMIDEVVIADFGESFRPSEEDVQWSGIPLQYAAPEAAFRCKPQLPSDIWSLACGILTSIANMSLVDSVYNVCTYVTFLEAALGALPEPYRTAHVEQLKETLEASGKDWRDYVGSGSHMIYIPEDQPDEDDGGSLPIVSEPNFYRGLKSNYDACAVKYGYDNAIHIILAQEQSDERITTASSPSYRFGGITLKPIPDEEVRLLGDLLSKMIKYDPEERLDIDGVLKHEWFTRNRASTDGKIATSYGNAAALNADAGHEESKTSLAGPEEMSDDGISPAETSSPKAVKPESNMHTTQLSPGAQSESSTRPWWDSVHATESTVQSTPNESSPCTGLSRGLGLPIIQSTDPEIMGSLLGHDSDAKVPTGLAQTVIQFFCIGFLLVALIPALYVYIMLLLVIPLFLRIGRRAWYS</sequence>
<reference evidence="1 2" key="1">
    <citation type="journal article" date="2022" name="New Phytol.">
        <title>Ecological generalism drives hyperdiversity of secondary metabolite gene clusters in xylarialean endophytes.</title>
        <authorList>
            <person name="Franco M.E.E."/>
            <person name="Wisecaver J.H."/>
            <person name="Arnold A.E."/>
            <person name="Ju Y.M."/>
            <person name="Slot J.C."/>
            <person name="Ahrendt S."/>
            <person name="Moore L.P."/>
            <person name="Eastman K.E."/>
            <person name="Scott K."/>
            <person name="Konkel Z."/>
            <person name="Mondo S.J."/>
            <person name="Kuo A."/>
            <person name="Hayes R.D."/>
            <person name="Haridas S."/>
            <person name="Andreopoulos B."/>
            <person name="Riley R."/>
            <person name="LaButti K."/>
            <person name="Pangilinan J."/>
            <person name="Lipzen A."/>
            <person name="Amirebrahimi M."/>
            <person name="Yan J."/>
            <person name="Adam C."/>
            <person name="Keymanesh K."/>
            <person name="Ng V."/>
            <person name="Louie K."/>
            <person name="Northen T."/>
            <person name="Drula E."/>
            <person name="Henrissat B."/>
            <person name="Hsieh H.M."/>
            <person name="Youens-Clark K."/>
            <person name="Lutzoni F."/>
            <person name="Miadlikowska J."/>
            <person name="Eastwood D.C."/>
            <person name="Hamelin R.C."/>
            <person name="Grigoriev I.V."/>
            <person name="U'Ren J.M."/>
        </authorList>
    </citation>
    <scope>NUCLEOTIDE SEQUENCE [LARGE SCALE GENOMIC DNA]</scope>
    <source>
        <strain evidence="1 2">CBS 119005</strain>
    </source>
</reference>
<comment type="caution">
    <text evidence="1">The sequence shown here is derived from an EMBL/GenBank/DDBJ whole genome shotgun (WGS) entry which is preliminary data.</text>
</comment>
<proteinExistence type="predicted"/>
<dbReference type="EMBL" id="MU393494">
    <property type="protein sequence ID" value="KAI4863970.1"/>
    <property type="molecule type" value="Genomic_DNA"/>
</dbReference>